<dbReference type="GO" id="GO:0003697">
    <property type="term" value="F:single-stranded DNA binding"/>
    <property type="evidence" value="ECO:0007669"/>
    <property type="project" value="TreeGrafter"/>
</dbReference>
<organism evidence="5 6">
    <name type="scientific">Mesorhabditis belari</name>
    <dbReference type="NCBI Taxonomy" id="2138241"/>
    <lineage>
        <taxon>Eukaryota</taxon>
        <taxon>Metazoa</taxon>
        <taxon>Ecdysozoa</taxon>
        <taxon>Nematoda</taxon>
        <taxon>Chromadorea</taxon>
        <taxon>Rhabditida</taxon>
        <taxon>Rhabditina</taxon>
        <taxon>Rhabditomorpha</taxon>
        <taxon>Rhabditoidea</taxon>
        <taxon>Rhabditidae</taxon>
        <taxon>Mesorhabditinae</taxon>
        <taxon>Mesorhabditis</taxon>
    </lineage>
</organism>
<dbReference type="Gene3D" id="3.40.50.300">
    <property type="entry name" value="P-loop containing nucleotide triphosphate hydrolases"/>
    <property type="match status" value="1"/>
</dbReference>
<dbReference type="GO" id="GO:0000724">
    <property type="term" value="P:double-strand break repair via homologous recombination"/>
    <property type="evidence" value="ECO:0007669"/>
    <property type="project" value="TreeGrafter"/>
</dbReference>
<evidence type="ECO:0000313" key="6">
    <source>
        <dbReference type="WBParaSite" id="MBELARI_LOCUS2175.1"/>
    </source>
</evidence>
<evidence type="ECO:0000256" key="1">
    <source>
        <dbReference type="ARBA" id="ARBA00010171"/>
    </source>
</evidence>
<evidence type="ECO:0000256" key="3">
    <source>
        <dbReference type="ARBA" id="ARBA00023054"/>
    </source>
</evidence>
<evidence type="ECO:0000256" key="4">
    <source>
        <dbReference type="SAM" id="SignalP"/>
    </source>
</evidence>
<dbReference type="PANTHER" id="PTHR45916">
    <property type="entry name" value="STRUCTURAL MAINTENANCE OF CHROMOSOMES PROTEIN 5"/>
    <property type="match status" value="1"/>
</dbReference>
<reference evidence="6" key="1">
    <citation type="submission" date="2024-02" db="UniProtKB">
        <authorList>
            <consortium name="WormBaseParasite"/>
        </authorList>
    </citation>
    <scope>IDENTIFICATION</scope>
</reference>
<comment type="similarity">
    <text evidence="1">Belongs to the SMC family. SMC5 subfamily.</text>
</comment>
<dbReference type="GO" id="GO:0030915">
    <property type="term" value="C:Smc5-Smc6 complex"/>
    <property type="evidence" value="ECO:0007669"/>
    <property type="project" value="TreeGrafter"/>
</dbReference>
<dbReference type="AlphaFoldDB" id="A0AAF3J7X3"/>
<sequence>MKSLFVIALLLPIVAAQAPTEPEITEEAKQKIAQEENALSPEKTFVNRVKEAFEKNKGENSALNKEQVEAEVDQIRSLESNPRELESNPEFEIAEFEKDMSSALEADPNMGETLKQAREMAEKTVNRRKRQDTTQQHHEFKKPTDAQMAAINQEIAQLQQTNPEVASWPLRRNDTMTPKEKMGKWCEPLEELVKKISKNFTEFFARMDWRGEVLLEKPENKLDIDKYGIAIHVAFRETERLRRLDDKTQSGGERSVATMLYLLSLQELCPVPFRCVDEINQGMDPRNERKVFSLIVDTLASESRNLAKIQYFLLTPKLLRGLKYGEKVAVHLVHNSPTLPRDIMEWEHSAFIPIMPLLQSTE</sequence>
<protein>
    <recommendedName>
        <fullName evidence="2">Structural maintenance of chromosomes protein 5</fullName>
    </recommendedName>
</protein>
<dbReference type="GO" id="GO:0005634">
    <property type="term" value="C:nucleus"/>
    <property type="evidence" value="ECO:0007669"/>
    <property type="project" value="TreeGrafter"/>
</dbReference>
<proteinExistence type="inferred from homology"/>
<dbReference type="PANTHER" id="PTHR45916:SF1">
    <property type="entry name" value="STRUCTURAL MAINTENANCE OF CHROMOSOMES PROTEIN 5"/>
    <property type="match status" value="1"/>
</dbReference>
<keyword evidence="3" id="KW-0175">Coiled coil</keyword>
<name>A0AAF3J7X3_9BILA</name>
<dbReference type="InterPro" id="IPR027417">
    <property type="entry name" value="P-loop_NTPase"/>
</dbReference>
<feature type="chain" id="PRO_5042024878" description="Structural maintenance of chromosomes protein 5" evidence="4">
    <location>
        <begin position="17"/>
        <end position="362"/>
    </location>
</feature>
<dbReference type="WBParaSite" id="MBELARI_LOCUS2175.1">
    <property type="protein sequence ID" value="MBELARI_LOCUS2175.1"/>
    <property type="gene ID" value="MBELARI_LOCUS2175"/>
</dbReference>
<dbReference type="Proteomes" id="UP000887575">
    <property type="component" value="Unassembled WGS sequence"/>
</dbReference>
<keyword evidence="4" id="KW-0732">Signal</keyword>
<keyword evidence="5" id="KW-1185">Reference proteome</keyword>
<evidence type="ECO:0000256" key="2">
    <source>
        <dbReference type="ARBA" id="ARBA00018687"/>
    </source>
</evidence>
<feature type="signal peptide" evidence="4">
    <location>
        <begin position="1"/>
        <end position="16"/>
    </location>
</feature>
<accession>A0AAF3J7X3</accession>
<evidence type="ECO:0000313" key="5">
    <source>
        <dbReference type="Proteomes" id="UP000887575"/>
    </source>
</evidence>
<dbReference type="SUPFAM" id="SSF52540">
    <property type="entry name" value="P-loop containing nucleoside triphosphate hydrolases"/>
    <property type="match status" value="1"/>
</dbReference>